<feature type="region of interest" description="Disordered" evidence="1">
    <location>
        <begin position="144"/>
        <end position="257"/>
    </location>
</feature>
<gene>
    <name evidence="3" type="ORF">FAGAP_5256</name>
</gene>
<feature type="compositionally biased region" description="Acidic residues" evidence="1">
    <location>
        <begin position="178"/>
        <end position="206"/>
    </location>
</feature>
<feature type="signal peptide" evidence="2">
    <location>
        <begin position="1"/>
        <end position="19"/>
    </location>
</feature>
<reference evidence="3" key="1">
    <citation type="submission" date="2020-01" db="EMBL/GenBank/DDBJ databases">
        <title>Identification and distribution of gene clusters putatively required for synthesis of sphingolipid metabolism inhibitors in phylogenetically diverse species of the filamentous fungus Fusarium.</title>
        <authorList>
            <person name="Kim H.-S."/>
            <person name="Busman M."/>
            <person name="Brown D.W."/>
            <person name="Divon H."/>
            <person name="Uhlig S."/>
            <person name="Proctor R.H."/>
        </authorList>
    </citation>
    <scope>NUCLEOTIDE SEQUENCE</scope>
    <source>
        <strain evidence="3">NRRL 31653</strain>
    </source>
</reference>
<evidence type="ECO:0000313" key="4">
    <source>
        <dbReference type="Proteomes" id="UP000737391"/>
    </source>
</evidence>
<dbReference type="Proteomes" id="UP000737391">
    <property type="component" value="Unassembled WGS sequence"/>
</dbReference>
<feature type="chain" id="PRO_5040355080" evidence="2">
    <location>
        <begin position="20"/>
        <end position="353"/>
    </location>
</feature>
<feature type="compositionally biased region" description="Basic and acidic residues" evidence="1">
    <location>
        <begin position="80"/>
        <end position="89"/>
    </location>
</feature>
<sequence length="353" mass="41223">MEINIFIVLTWFLVGAVFASPLVKRNKTEGLSEKLKGTDFPRLEPIDRHRDCHIFPLEPGLFAAPATRNSPSVARRTIQRRPDTEENEPKFSQIRRSGKKTEHEHKLPKPDGYIEVSLDKMEYSEHEKTFTEVLLKTLNKTLEQTEKQNPTGHTQIIEKPKMVPSMWRDSVKSHIEEDKDEDKEHEEDDSESESESDSDSDSDEEEDAKKGIKKVSRMIQKRDDDKEEEEKEKEKEKPEKPYLWPEHNRPETSKDGKLKYLYSSEGKQYAVATPQHLANETNRHDKAQQEREQKLGIIQHELQKEMDAKLQQEHSRLKHENEMKFNASKPEKDHELLDSSCSSQLSMGWELAR</sequence>
<accession>A0A9P5BBF3</accession>
<keyword evidence="2" id="KW-0732">Signal</keyword>
<evidence type="ECO:0000313" key="3">
    <source>
        <dbReference type="EMBL" id="KAF4498579.1"/>
    </source>
</evidence>
<protein>
    <submittedName>
        <fullName evidence="3">Uncharacterized protein</fullName>
    </submittedName>
</protein>
<organism evidence="3 4">
    <name type="scientific">Fusarium agapanthi</name>
    <dbReference type="NCBI Taxonomy" id="1803897"/>
    <lineage>
        <taxon>Eukaryota</taxon>
        <taxon>Fungi</taxon>
        <taxon>Dikarya</taxon>
        <taxon>Ascomycota</taxon>
        <taxon>Pezizomycotina</taxon>
        <taxon>Sordariomycetes</taxon>
        <taxon>Hypocreomycetidae</taxon>
        <taxon>Hypocreales</taxon>
        <taxon>Nectriaceae</taxon>
        <taxon>Fusarium</taxon>
        <taxon>Fusarium fujikuroi species complex</taxon>
    </lineage>
</organism>
<evidence type="ECO:0000256" key="2">
    <source>
        <dbReference type="SAM" id="SignalP"/>
    </source>
</evidence>
<dbReference type="EMBL" id="LUFC02000329">
    <property type="protein sequence ID" value="KAF4498579.1"/>
    <property type="molecule type" value="Genomic_DNA"/>
</dbReference>
<feature type="compositionally biased region" description="Basic and acidic residues" evidence="1">
    <location>
        <begin position="232"/>
        <end position="257"/>
    </location>
</feature>
<feature type="compositionally biased region" description="Basic and acidic residues" evidence="1">
    <location>
        <begin position="99"/>
        <end position="109"/>
    </location>
</feature>
<feature type="compositionally biased region" description="Polar residues" evidence="1">
    <location>
        <begin position="144"/>
        <end position="154"/>
    </location>
</feature>
<keyword evidence="4" id="KW-1185">Reference proteome</keyword>
<dbReference type="AlphaFoldDB" id="A0A9P5BBF3"/>
<dbReference type="OrthoDB" id="5071446at2759"/>
<evidence type="ECO:0000256" key="1">
    <source>
        <dbReference type="SAM" id="MobiDB-lite"/>
    </source>
</evidence>
<feature type="region of interest" description="Disordered" evidence="1">
    <location>
        <begin position="66"/>
        <end position="111"/>
    </location>
</feature>
<comment type="caution">
    <text evidence="3">The sequence shown here is derived from an EMBL/GenBank/DDBJ whole genome shotgun (WGS) entry which is preliminary data.</text>
</comment>
<name>A0A9P5BBF3_9HYPO</name>
<proteinExistence type="predicted"/>